<gene>
    <name evidence="1" type="ORF">Q9L42_014260</name>
</gene>
<dbReference type="InterPro" id="IPR006530">
    <property type="entry name" value="YD"/>
</dbReference>
<dbReference type="Proteomes" id="UP001225378">
    <property type="component" value="Chromosome"/>
</dbReference>
<evidence type="ECO:0000313" key="1">
    <source>
        <dbReference type="EMBL" id="XBS19517.1"/>
    </source>
</evidence>
<sequence length="57" mass="6753">MSYDDGTAVEYTWDKLDLVKIRDRLGRETHYTYDALRRKIRAVLGSDSIDSRLIQEF</sequence>
<keyword evidence="2" id="KW-1185">Reference proteome</keyword>
<proteinExistence type="predicted"/>
<evidence type="ECO:0008006" key="3">
    <source>
        <dbReference type="Google" id="ProtNLM"/>
    </source>
</evidence>
<dbReference type="NCBIfam" id="TIGR01643">
    <property type="entry name" value="YD_repeat_2x"/>
    <property type="match status" value="1"/>
</dbReference>
<dbReference type="InterPro" id="IPR031325">
    <property type="entry name" value="RHS_repeat"/>
</dbReference>
<dbReference type="AlphaFoldDB" id="A0AAU7NRD6"/>
<accession>A0AAU7NRD6</accession>
<reference evidence="1 2" key="1">
    <citation type="journal article" date="2024" name="Microbiology">
        <title>Methylomarinum rosea sp. nov., a novel halophilic methanotrophic bacterium from the hypersaline Lake Elton.</title>
        <authorList>
            <person name="Suleimanov R.Z."/>
            <person name="Oshkin I.Y."/>
            <person name="Danilova O.V."/>
            <person name="Suzina N.E."/>
            <person name="Dedysh S.N."/>
        </authorList>
    </citation>
    <scope>NUCLEOTIDE SEQUENCE [LARGE SCALE GENOMIC DNA]</scope>
    <source>
        <strain evidence="1 2">Ch1-1</strain>
    </source>
</reference>
<protein>
    <recommendedName>
        <fullName evidence="3">YD repeat-containing protein</fullName>
    </recommendedName>
</protein>
<dbReference type="Pfam" id="PF05593">
    <property type="entry name" value="RHS_repeat"/>
    <property type="match status" value="1"/>
</dbReference>
<organism evidence="1 2">
    <name type="scientific">Methylomarinum roseum</name>
    <dbReference type="NCBI Taxonomy" id="3067653"/>
    <lineage>
        <taxon>Bacteria</taxon>
        <taxon>Pseudomonadati</taxon>
        <taxon>Pseudomonadota</taxon>
        <taxon>Gammaproteobacteria</taxon>
        <taxon>Methylococcales</taxon>
        <taxon>Methylococcaceae</taxon>
        <taxon>Methylomarinum</taxon>
    </lineage>
</organism>
<evidence type="ECO:0000313" key="2">
    <source>
        <dbReference type="Proteomes" id="UP001225378"/>
    </source>
</evidence>
<name>A0AAU7NRD6_9GAMM</name>
<dbReference type="EMBL" id="CP157743">
    <property type="protein sequence ID" value="XBS19517.1"/>
    <property type="molecule type" value="Genomic_DNA"/>
</dbReference>
<dbReference type="RefSeq" id="WP_305907733.1">
    <property type="nucleotide sequence ID" value="NZ_CP157743.1"/>
</dbReference>
<dbReference type="KEGG" id="mech:Q9L42_014260"/>